<dbReference type="SMART" id="SM00478">
    <property type="entry name" value="ENDO3c"/>
    <property type="match status" value="1"/>
</dbReference>
<evidence type="ECO:0000256" key="1">
    <source>
        <dbReference type="ARBA" id="ARBA00000086"/>
    </source>
</evidence>
<dbReference type="InterPro" id="IPR003265">
    <property type="entry name" value="HhH-GPD_domain"/>
</dbReference>
<protein>
    <recommendedName>
        <fullName evidence="3">DNA-3-methyladenine glycosylase II</fullName>
        <ecNumber evidence="3">3.2.2.21</ecNumber>
    </recommendedName>
</protein>
<dbReference type="InterPro" id="IPR004026">
    <property type="entry name" value="Ada_DNA_repair_Zn-bd"/>
</dbReference>
<reference evidence="16 18" key="2">
    <citation type="submission" date="2019-03" db="EMBL/GenBank/DDBJ databases">
        <title>Genomic Encyclopedia of Type Strains, Phase IV (KMG-IV): sequencing the most valuable type-strain genomes for metagenomic binning, comparative biology and taxonomic classification.</title>
        <authorList>
            <person name="Goeker M."/>
        </authorList>
    </citation>
    <scope>NUCLEOTIDE SEQUENCE [LARGE SCALE GENOMIC DNA]</scope>
    <source>
        <strain evidence="16 18">DSM 3764</strain>
    </source>
</reference>
<dbReference type="InterPro" id="IPR037046">
    <property type="entry name" value="AlkA_N_sf"/>
</dbReference>
<dbReference type="InterPro" id="IPR009057">
    <property type="entry name" value="Homeodomain-like_sf"/>
</dbReference>
<dbReference type="InterPro" id="IPR035451">
    <property type="entry name" value="Ada-like_dom_sf"/>
</dbReference>
<dbReference type="PANTHER" id="PTHR43003:SF13">
    <property type="entry name" value="DNA-3-METHYLADENINE GLYCOSYLASE 2"/>
    <property type="match status" value="1"/>
</dbReference>
<dbReference type="AlphaFoldDB" id="A0A377Q5F3"/>
<organism evidence="15 17">
    <name type="scientific">Iodobacter fluviatilis</name>
    <dbReference type="NCBI Taxonomy" id="537"/>
    <lineage>
        <taxon>Bacteria</taxon>
        <taxon>Pseudomonadati</taxon>
        <taxon>Pseudomonadota</taxon>
        <taxon>Betaproteobacteria</taxon>
        <taxon>Neisseriales</taxon>
        <taxon>Chitinibacteraceae</taxon>
        <taxon>Iodobacter</taxon>
    </lineage>
</organism>
<dbReference type="GO" id="GO:0032259">
    <property type="term" value="P:methylation"/>
    <property type="evidence" value="ECO:0007669"/>
    <property type="project" value="UniProtKB-KW"/>
</dbReference>
<keyword evidence="18" id="KW-1185">Reference proteome</keyword>
<dbReference type="RefSeq" id="WP_207916311.1">
    <property type="nucleotide sequence ID" value="NZ_CAWOLO010000002.1"/>
</dbReference>
<dbReference type="SUPFAM" id="SSF46689">
    <property type="entry name" value="Homeodomain-like"/>
    <property type="match status" value="1"/>
</dbReference>
<feature type="domain" description="HTH araC/xylS-type" evidence="14">
    <location>
        <begin position="124"/>
        <end position="222"/>
    </location>
</feature>
<dbReference type="PROSITE" id="PS01124">
    <property type="entry name" value="HTH_ARAC_FAMILY_2"/>
    <property type="match status" value="1"/>
</dbReference>
<sequence length="517" mass="56467">MDLLQLRAFTSTQPVTSENSWPALNLPVMISPMELDHDICYRALASRDARFDGRFFIAVKTTRIYCRPICPARTAKQENVLFFHTAAEAQELGFRPCLRCRPEAAPHSGAWRGVSNSGFSNTVSRALRLIEMGALDEGSLASLADKLGIGERQLRRLFEQYVGASPQGVAQTRRVLLAKQLIHETAMPITDIAFAAGFGSVRRFNEVFQQLYQRPPSDLRRDKQAGASTGVTLLLRYHPPYDWQAMLAYLSARAIAGLELVEDGIYVRSISIHGVQGLVSVQQANSHALAATIHFPNLAALPQIIARLRAMFDLAADPDMINQQLALDPLMKKLIAKRAGLRVPGAWDGFELAIRAVLGQQITVTAAIKLAGKIVAQYGEPLDTPDAQYPSLSHVFPTAAILSKANLTGMPQSRANTISALAAAFEAEPGLLSTGSNVTETCTKLLAICGIGDWTTQYIAMRQLREPDAFPASDIALIKAITQLEGPCKLSARAEAWRPWRAYAAQHLWTALGDTIA</sequence>
<dbReference type="Pfam" id="PF12833">
    <property type="entry name" value="HTH_18"/>
    <property type="match status" value="1"/>
</dbReference>
<dbReference type="SMART" id="SM00342">
    <property type="entry name" value="HTH_ARAC"/>
    <property type="match status" value="1"/>
</dbReference>
<dbReference type="Gene3D" id="3.30.310.20">
    <property type="entry name" value="DNA-3-methyladenine glycosylase AlkA, N-terminal domain"/>
    <property type="match status" value="1"/>
</dbReference>
<keyword evidence="15" id="KW-0378">Hydrolase</keyword>
<evidence type="ECO:0000256" key="3">
    <source>
        <dbReference type="ARBA" id="ARBA00012000"/>
    </source>
</evidence>
<dbReference type="SUPFAM" id="SSF55945">
    <property type="entry name" value="TATA-box binding protein-like"/>
    <property type="match status" value="1"/>
</dbReference>
<dbReference type="GO" id="GO:0043916">
    <property type="term" value="F:DNA-7-methylguanine glycosylase activity"/>
    <property type="evidence" value="ECO:0007669"/>
    <property type="project" value="TreeGrafter"/>
</dbReference>
<evidence type="ECO:0000256" key="4">
    <source>
        <dbReference type="ARBA" id="ARBA00022603"/>
    </source>
</evidence>
<evidence type="ECO:0000256" key="8">
    <source>
        <dbReference type="ARBA" id="ARBA00022833"/>
    </source>
</evidence>
<dbReference type="Pfam" id="PF02805">
    <property type="entry name" value="Ada_Zn_binding"/>
    <property type="match status" value="1"/>
</dbReference>
<evidence type="ECO:0000256" key="13">
    <source>
        <dbReference type="ARBA" id="ARBA00023204"/>
    </source>
</evidence>
<dbReference type="Proteomes" id="UP000255108">
    <property type="component" value="Unassembled WGS sequence"/>
</dbReference>
<evidence type="ECO:0000259" key="14">
    <source>
        <dbReference type="PROSITE" id="PS01124"/>
    </source>
</evidence>
<keyword evidence="5" id="KW-0808">Transferase</keyword>
<evidence type="ECO:0000256" key="9">
    <source>
        <dbReference type="ARBA" id="ARBA00023015"/>
    </source>
</evidence>
<evidence type="ECO:0000313" key="17">
    <source>
        <dbReference type="Proteomes" id="UP000255108"/>
    </source>
</evidence>
<evidence type="ECO:0000256" key="6">
    <source>
        <dbReference type="ARBA" id="ARBA00022723"/>
    </source>
</evidence>
<dbReference type="EMBL" id="SMBT01000002">
    <property type="protein sequence ID" value="TCU89128.1"/>
    <property type="molecule type" value="Genomic_DNA"/>
</dbReference>
<keyword evidence="4" id="KW-0489">Methyltransferase</keyword>
<dbReference type="FunFam" id="3.40.10.10:FF:000001">
    <property type="entry name" value="DNA-3-methyladenine glycosylase 2"/>
    <property type="match status" value="1"/>
</dbReference>
<dbReference type="GO" id="GO:0006307">
    <property type="term" value="P:DNA alkylation repair"/>
    <property type="evidence" value="ECO:0007669"/>
    <property type="project" value="TreeGrafter"/>
</dbReference>
<dbReference type="PANTHER" id="PTHR43003">
    <property type="entry name" value="DNA-3-METHYLADENINE GLYCOSYLASE"/>
    <property type="match status" value="1"/>
</dbReference>
<dbReference type="GO" id="GO:0032993">
    <property type="term" value="C:protein-DNA complex"/>
    <property type="evidence" value="ECO:0007669"/>
    <property type="project" value="TreeGrafter"/>
</dbReference>
<dbReference type="InterPro" id="IPR010316">
    <property type="entry name" value="AlkA_N"/>
</dbReference>
<reference evidence="15 17" key="1">
    <citation type="submission" date="2018-06" db="EMBL/GenBank/DDBJ databases">
        <authorList>
            <consortium name="Pathogen Informatics"/>
            <person name="Doyle S."/>
        </authorList>
    </citation>
    <scope>NUCLEOTIDE SEQUENCE [LARGE SCALE GENOMIC DNA]</scope>
    <source>
        <strain evidence="15 17">NCTC11159</strain>
    </source>
</reference>
<dbReference type="InterPro" id="IPR023170">
    <property type="entry name" value="HhH_base_excis_C"/>
</dbReference>
<dbReference type="EC" id="3.2.2.21" evidence="3"/>
<evidence type="ECO:0000256" key="5">
    <source>
        <dbReference type="ARBA" id="ARBA00022679"/>
    </source>
</evidence>
<dbReference type="SUPFAM" id="SSF57884">
    <property type="entry name" value="Ada DNA repair protein, N-terminal domain (N-Ada 10)"/>
    <property type="match status" value="1"/>
</dbReference>
<keyword evidence="13" id="KW-0234">DNA repair</keyword>
<evidence type="ECO:0000256" key="7">
    <source>
        <dbReference type="ARBA" id="ARBA00022763"/>
    </source>
</evidence>
<dbReference type="GO" id="GO:0008270">
    <property type="term" value="F:zinc ion binding"/>
    <property type="evidence" value="ECO:0007669"/>
    <property type="project" value="InterPro"/>
</dbReference>
<dbReference type="PROSITE" id="PS00041">
    <property type="entry name" value="HTH_ARAC_FAMILY_1"/>
    <property type="match status" value="1"/>
</dbReference>
<dbReference type="GO" id="GO:0043565">
    <property type="term" value="F:sequence-specific DNA binding"/>
    <property type="evidence" value="ECO:0007669"/>
    <property type="project" value="InterPro"/>
</dbReference>
<comment type="cofactor">
    <cofactor evidence="2">
        <name>Zn(2+)</name>
        <dbReference type="ChEBI" id="CHEBI:29105"/>
    </cofactor>
</comment>
<keyword evidence="10" id="KW-0238">DNA-binding</keyword>
<dbReference type="InterPro" id="IPR051912">
    <property type="entry name" value="Alkylbase_DNA_Glycosylase/TA"/>
</dbReference>
<evidence type="ECO:0000313" key="18">
    <source>
        <dbReference type="Proteomes" id="UP000295794"/>
    </source>
</evidence>
<dbReference type="GO" id="GO:0032131">
    <property type="term" value="F:alkylated DNA binding"/>
    <property type="evidence" value="ECO:0007669"/>
    <property type="project" value="TreeGrafter"/>
</dbReference>
<gene>
    <name evidence="15" type="primary">alkA_1</name>
    <name evidence="16" type="ORF">EV682_10237</name>
    <name evidence="15" type="ORF">NCTC11159_01560</name>
</gene>
<evidence type="ECO:0000256" key="10">
    <source>
        <dbReference type="ARBA" id="ARBA00023125"/>
    </source>
</evidence>
<dbReference type="InterPro" id="IPR011257">
    <property type="entry name" value="DNA_glycosylase"/>
</dbReference>
<dbReference type="Gene3D" id="1.10.10.60">
    <property type="entry name" value="Homeodomain-like"/>
    <property type="match status" value="1"/>
</dbReference>
<dbReference type="InterPro" id="IPR018062">
    <property type="entry name" value="HTH_AraC-typ_CS"/>
</dbReference>
<dbReference type="Gene3D" id="1.10.340.30">
    <property type="entry name" value="Hypothetical protein, domain 2"/>
    <property type="match status" value="1"/>
</dbReference>
<keyword evidence="8" id="KW-0862">Zinc</keyword>
<dbReference type="GO" id="GO:0005737">
    <property type="term" value="C:cytoplasm"/>
    <property type="evidence" value="ECO:0007669"/>
    <property type="project" value="TreeGrafter"/>
</dbReference>
<comment type="catalytic activity">
    <reaction evidence="1">
        <text>Hydrolysis of alkylated DNA, releasing 3-methyladenine, 3-methylguanine, 7-methylguanine and 7-methyladenine.</text>
        <dbReference type="EC" id="3.2.2.21"/>
    </reaction>
</comment>
<dbReference type="GO" id="GO:0003700">
    <property type="term" value="F:DNA-binding transcription factor activity"/>
    <property type="evidence" value="ECO:0007669"/>
    <property type="project" value="InterPro"/>
</dbReference>
<dbReference type="CDD" id="cd00056">
    <property type="entry name" value="ENDO3c"/>
    <property type="match status" value="1"/>
</dbReference>
<dbReference type="SMART" id="SM01009">
    <property type="entry name" value="AlkA_N"/>
    <property type="match status" value="1"/>
</dbReference>
<dbReference type="SUPFAM" id="SSF48150">
    <property type="entry name" value="DNA-glycosylase"/>
    <property type="match status" value="1"/>
</dbReference>
<dbReference type="GO" id="GO:0006285">
    <property type="term" value="P:base-excision repair, AP site formation"/>
    <property type="evidence" value="ECO:0007669"/>
    <property type="project" value="TreeGrafter"/>
</dbReference>
<dbReference type="GO" id="GO:0008168">
    <property type="term" value="F:methyltransferase activity"/>
    <property type="evidence" value="ECO:0007669"/>
    <property type="project" value="UniProtKB-KW"/>
</dbReference>
<dbReference type="Gene3D" id="1.10.1670.10">
    <property type="entry name" value="Helix-hairpin-Helix base-excision DNA repair enzymes (C-terminal)"/>
    <property type="match status" value="1"/>
</dbReference>
<evidence type="ECO:0000256" key="2">
    <source>
        <dbReference type="ARBA" id="ARBA00001947"/>
    </source>
</evidence>
<dbReference type="Proteomes" id="UP000295794">
    <property type="component" value="Unassembled WGS sequence"/>
</dbReference>
<keyword evidence="7" id="KW-0227">DNA damage</keyword>
<name>A0A377Q5F3_9NEIS</name>
<keyword evidence="12" id="KW-0804">Transcription</keyword>
<evidence type="ECO:0000313" key="16">
    <source>
        <dbReference type="EMBL" id="TCU89128.1"/>
    </source>
</evidence>
<dbReference type="Gene3D" id="3.40.10.10">
    <property type="entry name" value="DNA Methylphosphotriester Repair Domain"/>
    <property type="match status" value="1"/>
</dbReference>
<proteinExistence type="predicted"/>
<dbReference type="Pfam" id="PF06029">
    <property type="entry name" value="AlkA_N"/>
    <property type="match status" value="1"/>
</dbReference>
<keyword evidence="9" id="KW-0805">Transcription regulation</keyword>
<accession>A0A377Q5F3</accession>
<evidence type="ECO:0000313" key="15">
    <source>
        <dbReference type="EMBL" id="STQ90496.1"/>
    </source>
</evidence>
<evidence type="ECO:0000256" key="11">
    <source>
        <dbReference type="ARBA" id="ARBA00023159"/>
    </source>
</evidence>
<keyword evidence="11" id="KW-0010">Activator</keyword>
<keyword evidence="15" id="KW-0326">Glycosidase</keyword>
<evidence type="ECO:0000256" key="12">
    <source>
        <dbReference type="ARBA" id="ARBA00023163"/>
    </source>
</evidence>
<dbReference type="InterPro" id="IPR018060">
    <property type="entry name" value="HTH_AraC"/>
</dbReference>
<keyword evidence="6" id="KW-0479">Metal-binding</keyword>
<dbReference type="EMBL" id="UGHR01000001">
    <property type="protein sequence ID" value="STQ90496.1"/>
    <property type="molecule type" value="Genomic_DNA"/>
</dbReference>
<dbReference type="GO" id="GO:0008725">
    <property type="term" value="F:DNA-3-methyladenine glycosylase activity"/>
    <property type="evidence" value="ECO:0007669"/>
    <property type="project" value="TreeGrafter"/>
</dbReference>